<sequence>MSLPRIWAVGFSKLAGVYGEIVADYASRADVRLVAQGYEAAVETVRRGLLERAPDAPGTDVVIAAGSNGEYLRDRLAAPVVLVGVDGFDVLDALASARRAGARVALMSHGETFAALERFAANFALDVPHFSYRGAADAETRLRALQADGVEAVVGPGLVSEIAERIGMTSVFLYSHTRVRAAFDTALSLADAAAQEAAKRRTLDAVLSQLRDGVVALDARGRVLSANPAACTILGQSASVLHGRELEKVAPDLSAALREPQDETIQSIGGRDYWVRRGRFEAVDGAGAVLTVQAADDLARGENSLRARRPTSLHAARHQLADLRGDAPALTHARALASRYARTDGTVLLTGATGTGKEVLAQGMHRESARARGPFVAVNCGALSESLLESELFGYEEGAFTGARRGGRAGLIEAAHRGTLFLDEIGEMPLALQTRLLRVLQEREVTRVGGTRAVRVDLRVIAATHRDLAAAAAAGEFRADLFYRLNVLRIALPPLSARGADVLDLAAQLLSEAVERVGQGVARDAARCRLVLQAVDADLLAHDWPGNVRELASVVERIACLWVTDADASPDWRLDTDLFFAIAPECRRAAPRGRSLDTLLTNAAPLKVGARALERQLIEQTLVETGGDRAATCRQLGISRATLWRRLR</sequence>
<dbReference type="CDD" id="cd00130">
    <property type="entry name" value="PAS"/>
    <property type="match status" value="1"/>
</dbReference>
<dbReference type="SMART" id="SM00382">
    <property type="entry name" value="AAA"/>
    <property type="match status" value="1"/>
</dbReference>
<dbReference type="GO" id="GO:0006355">
    <property type="term" value="P:regulation of DNA-templated transcription"/>
    <property type="evidence" value="ECO:0007669"/>
    <property type="project" value="InterPro"/>
</dbReference>
<evidence type="ECO:0000313" key="7">
    <source>
        <dbReference type="EMBL" id="SDV49911.1"/>
    </source>
</evidence>
<dbReference type="SUPFAM" id="SSF55785">
    <property type="entry name" value="PYP-like sensor domain (PAS domain)"/>
    <property type="match status" value="1"/>
</dbReference>
<dbReference type="EMBL" id="FNLO01000009">
    <property type="protein sequence ID" value="SDV49911.1"/>
    <property type="molecule type" value="Genomic_DNA"/>
</dbReference>
<dbReference type="OrthoDB" id="9761705at2"/>
<keyword evidence="3" id="KW-0805">Transcription regulation</keyword>
<dbReference type="CDD" id="cd00009">
    <property type="entry name" value="AAA"/>
    <property type="match status" value="1"/>
</dbReference>
<dbReference type="InterPro" id="IPR010524">
    <property type="entry name" value="Sig_transdc_resp-reg_PrpR_N"/>
</dbReference>
<dbReference type="InterPro" id="IPR012704">
    <property type="entry name" value="Sig_transdc_resp-reg_PrpR"/>
</dbReference>
<evidence type="ECO:0000259" key="6">
    <source>
        <dbReference type="PROSITE" id="PS50112"/>
    </source>
</evidence>
<proteinExistence type="predicted"/>
<dbReference type="Gene3D" id="3.40.50.2300">
    <property type="match status" value="1"/>
</dbReference>
<dbReference type="PANTHER" id="PTHR32071:SF81">
    <property type="entry name" value="PROPIONATE CATABOLISM OPERON REGULATORY PROTEIN"/>
    <property type="match status" value="1"/>
</dbReference>
<dbReference type="PROSITE" id="PS50112">
    <property type="entry name" value="PAS"/>
    <property type="match status" value="1"/>
</dbReference>
<keyword evidence="8" id="KW-1185">Reference proteome</keyword>
<dbReference type="GO" id="GO:0005737">
    <property type="term" value="C:cytoplasm"/>
    <property type="evidence" value="ECO:0007669"/>
    <property type="project" value="InterPro"/>
</dbReference>
<dbReference type="PRINTS" id="PR01590">
    <property type="entry name" value="HTHFIS"/>
</dbReference>
<keyword evidence="1" id="KW-0547">Nucleotide-binding</keyword>
<dbReference type="Pfam" id="PF25601">
    <property type="entry name" value="AAA_lid_14"/>
    <property type="match status" value="1"/>
</dbReference>
<name>A0A1H2PUA8_9BURK</name>
<feature type="domain" description="PAS" evidence="6">
    <location>
        <begin position="199"/>
        <end position="268"/>
    </location>
</feature>
<dbReference type="Gene3D" id="1.10.10.60">
    <property type="entry name" value="Homeodomain-like"/>
    <property type="match status" value="1"/>
</dbReference>
<dbReference type="NCBIfam" id="TIGR00229">
    <property type="entry name" value="sensory_box"/>
    <property type="match status" value="1"/>
</dbReference>
<gene>
    <name evidence="7" type="ORF">SAMN05216551_109235</name>
</gene>
<dbReference type="InterPro" id="IPR002078">
    <property type="entry name" value="Sigma_54_int"/>
</dbReference>
<dbReference type="InterPro" id="IPR058031">
    <property type="entry name" value="AAA_lid_NorR"/>
</dbReference>
<dbReference type="RefSeq" id="WP_091910573.1">
    <property type="nucleotide sequence ID" value="NZ_FNLO01000009.1"/>
</dbReference>
<dbReference type="PANTHER" id="PTHR32071">
    <property type="entry name" value="TRANSCRIPTIONAL REGULATORY PROTEIN"/>
    <property type="match status" value="1"/>
</dbReference>
<dbReference type="InterPro" id="IPR009057">
    <property type="entry name" value="Homeodomain-like_sf"/>
</dbReference>
<organism evidence="7 8">
    <name type="scientific">Chitinasiproducens palmae</name>
    <dbReference type="NCBI Taxonomy" id="1770053"/>
    <lineage>
        <taxon>Bacteria</taxon>
        <taxon>Pseudomonadati</taxon>
        <taxon>Pseudomonadota</taxon>
        <taxon>Betaproteobacteria</taxon>
        <taxon>Burkholderiales</taxon>
        <taxon>Burkholderiaceae</taxon>
        <taxon>Chitinasiproducens</taxon>
    </lineage>
</organism>
<dbReference type="InterPro" id="IPR003593">
    <property type="entry name" value="AAA+_ATPase"/>
</dbReference>
<dbReference type="InterPro" id="IPR000014">
    <property type="entry name" value="PAS"/>
</dbReference>
<dbReference type="Gene3D" id="1.10.8.60">
    <property type="match status" value="1"/>
</dbReference>
<dbReference type="InterPro" id="IPR035965">
    <property type="entry name" value="PAS-like_dom_sf"/>
</dbReference>
<evidence type="ECO:0000256" key="4">
    <source>
        <dbReference type="ARBA" id="ARBA00023163"/>
    </source>
</evidence>
<dbReference type="GO" id="GO:0019629">
    <property type="term" value="P:propionate catabolic process, 2-methylcitrate cycle"/>
    <property type="evidence" value="ECO:0007669"/>
    <property type="project" value="InterPro"/>
</dbReference>
<evidence type="ECO:0000259" key="5">
    <source>
        <dbReference type="PROSITE" id="PS50045"/>
    </source>
</evidence>
<reference evidence="8" key="1">
    <citation type="submission" date="2016-09" db="EMBL/GenBank/DDBJ databases">
        <authorList>
            <person name="Varghese N."/>
            <person name="Submissions S."/>
        </authorList>
    </citation>
    <scope>NUCLEOTIDE SEQUENCE [LARGE SCALE GENOMIC DNA]</scope>
    <source>
        <strain evidence="8">JS23</strain>
    </source>
</reference>
<evidence type="ECO:0000256" key="3">
    <source>
        <dbReference type="ARBA" id="ARBA00023015"/>
    </source>
</evidence>
<dbReference type="SUPFAM" id="SSF46689">
    <property type="entry name" value="Homeodomain-like"/>
    <property type="match status" value="1"/>
</dbReference>
<feature type="domain" description="Sigma-54 factor interaction" evidence="5">
    <location>
        <begin position="323"/>
        <end position="560"/>
    </location>
</feature>
<dbReference type="Pfam" id="PF02954">
    <property type="entry name" value="HTH_8"/>
    <property type="match status" value="1"/>
</dbReference>
<dbReference type="GO" id="GO:0005524">
    <property type="term" value="F:ATP binding"/>
    <property type="evidence" value="ECO:0007669"/>
    <property type="project" value="UniProtKB-KW"/>
</dbReference>
<evidence type="ECO:0000313" key="8">
    <source>
        <dbReference type="Proteomes" id="UP000243719"/>
    </source>
</evidence>
<dbReference type="InterPro" id="IPR013767">
    <property type="entry name" value="PAS_fold"/>
</dbReference>
<dbReference type="SUPFAM" id="SSF52540">
    <property type="entry name" value="P-loop containing nucleoside triphosphate hydrolases"/>
    <property type="match status" value="1"/>
</dbReference>
<dbReference type="SUPFAM" id="SSF159800">
    <property type="entry name" value="PrpR receptor domain-like"/>
    <property type="match status" value="1"/>
</dbReference>
<dbReference type="STRING" id="1770053.SAMN05216551_109235"/>
<dbReference type="FunFam" id="3.40.50.300:FF:000006">
    <property type="entry name" value="DNA-binding transcriptional regulator NtrC"/>
    <property type="match status" value="1"/>
</dbReference>
<keyword evidence="4" id="KW-0804">Transcription</keyword>
<dbReference type="SMART" id="SM00091">
    <property type="entry name" value="PAS"/>
    <property type="match status" value="1"/>
</dbReference>
<dbReference type="InterPro" id="IPR002197">
    <property type="entry name" value="HTH_Fis"/>
</dbReference>
<keyword evidence="2" id="KW-0067">ATP-binding</keyword>
<dbReference type="Pfam" id="PF00158">
    <property type="entry name" value="Sigma54_activat"/>
    <property type="match status" value="1"/>
</dbReference>
<accession>A0A1H2PUA8</accession>
<dbReference type="Pfam" id="PF06506">
    <property type="entry name" value="PrpR_N"/>
    <property type="match status" value="1"/>
</dbReference>
<dbReference type="Gene3D" id="3.40.50.300">
    <property type="entry name" value="P-loop containing nucleotide triphosphate hydrolases"/>
    <property type="match status" value="1"/>
</dbReference>
<dbReference type="InterPro" id="IPR027417">
    <property type="entry name" value="P-loop_NTPase"/>
</dbReference>
<dbReference type="PROSITE" id="PS50045">
    <property type="entry name" value="SIGMA54_INTERACT_4"/>
    <property type="match status" value="1"/>
</dbReference>
<evidence type="ECO:0000256" key="1">
    <source>
        <dbReference type="ARBA" id="ARBA00022741"/>
    </source>
</evidence>
<dbReference type="Gene3D" id="3.30.450.20">
    <property type="entry name" value="PAS domain"/>
    <property type="match status" value="1"/>
</dbReference>
<dbReference type="Pfam" id="PF00989">
    <property type="entry name" value="PAS"/>
    <property type="match status" value="1"/>
</dbReference>
<dbReference type="GO" id="GO:0000156">
    <property type="term" value="F:phosphorelay response regulator activity"/>
    <property type="evidence" value="ECO:0007669"/>
    <property type="project" value="InterPro"/>
</dbReference>
<protein>
    <submittedName>
        <fullName evidence="7">Transcriptional regulator, propionate catabolism operon regulatory protein</fullName>
    </submittedName>
</protein>
<dbReference type="AlphaFoldDB" id="A0A1H2PUA8"/>
<dbReference type="Proteomes" id="UP000243719">
    <property type="component" value="Unassembled WGS sequence"/>
</dbReference>
<dbReference type="NCBIfam" id="TIGR02329">
    <property type="entry name" value="propionate_PrpR"/>
    <property type="match status" value="1"/>
</dbReference>
<dbReference type="GO" id="GO:0043565">
    <property type="term" value="F:sequence-specific DNA binding"/>
    <property type="evidence" value="ECO:0007669"/>
    <property type="project" value="InterPro"/>
</dbReference>
<evidence type="ECO:0000256" key="2">
    <source>
        <dbReference type="ARBA" id="ARBA00022840"/>
    </source>
</evidence>